<dbReference type="PANTHER" id="PTHR43135:SF4">
    <property type="entry name" value="AMIDOHYDROLASE-RELATED DOMAIN-CONTAINING PROTEIN"/>
    <property type="match status" value="1"/>
</dbReference>
<evidence type="ECO:0000313" key="2">
    <source>
        <dbReference type="EMBL" id="SER50443.1"/>
    </source>
</evidence>
<dbReference type="Gene3D" id="3.20.20.140">
    <property type="entry name" value="Metal-dependent hydrolases"/>
    <property type="match status" value="1"/>
</dbReference>
<dbReference type="AlphaFoldDB" id="A0A1H9PS94"/>
<dbReference type="Gene3D" id="2.30.40.10">
    <property type="entry name" value="Urease, subunit C, domain 1"/>
    <property type="match status" value="1"/>
</dbReference>
<feature type="domain" description="Amidohydrolase-related" evidence="1">
    <location>
        <begin position="55"/>
        <end position="357"/>
    </location>
</feature>
<keyword evidence="3" id="KW-1185">Reference proteome</keyword>
<dbReference type="STRING" id="64702.SAMN05443377_101202"/>
<dbReference type="OrthoDB" id="3451205at2"/>
<dbReference type="InterPro" id="IPR011059">
    <property type="entry name" value="Metal-dep_hydrolase_composite"/>
</dbReference>
<dbReference type="Pfam" id="PF01979">
    <property type="entry name" value="Amidohydro_1"/>
    <property type="match status" value="1"/>
</dbReference>
<dbReference type="InterPro" id="IPR051781">
    <property type="entry name" value="Metallo-dep_Hydrolase"/>
</dbReference>
<dbReference type="Proteomes" id="UP000198815">
    <property type="component" value="Unassembled WGS sequence"/>
</dbReference>
<sequence>MIAASPAGSGRSVGGAWHVHGVVLPEEQPRDLWIDDGRVVEGPVAGARELDRHCWVLPGFVDAHCHIGLGPQGAVSIGDARQQARTDRDAGTLLVRDAGSPIDTHLFDNEPDLPRLIRAGRHIARPRRYLRGFAVEIEPEQLIDEVDRQARRSDGWVKLVGDWIDRGTGDLAPLWEPAIAARAIGRAHELGCRVTAHCFGEQSVAELVGAGIDCIEHGTGVSPAVIDEMARRQVAMVPTLVNIENFPAIADSGQARYPRYAQHMRKLYHGHLDRMRAAREAGVPLYAGTDAGGTIHHGRIGDEIVALGQLGDAQFALGAASWRSRGWLGAPGLGVGESADLVIFDADPRPDLRVCRRPCAVMLRGRLRSR</sequence>
<protein>
    <submittedName>
        <fullName evidence="2">Imidazolonepropionase</fullName>
    </submittedName>
</protein>
<gene>
    <name evidence="2" type="ORF">SAMN05443377_101202</name>
</gene>
<evidence type="ECO:0000313" key="3">
    <source>
        <dbReference type="Proteomes" id="UP000198815"/>
    </source>
</evidence>
<organism evidence="2 3">
    <name type="scientific">Propionibacterium cyclohexanicum</name>
    <dbReference type="NCBI Taxonomy" id="64702"/>
    <lineage>
        <taxon>Bacteria</taxon>
        <taxon>Bacillati</taxon>
        <taxon>Actinomycetota</taxon>
        <taxon>Actinomycetes</taxon>
        <taxon>Propionibacteriales</taxon>
        <taxon>Propionibacteriaceae</taxon>
        <taxon>Propionibacterium</taxon>
    </lineage>
</organism>
<dbReference type="EMBL" id="FOGZ01000001">
    <property type="protein sequence ID" value="SER50443.1"/>
    <property type="molecule type" value="Genomic_DNA"/>
</dbReference>
<reference evidence="3" key="1">
    <citation type="submission" date="2016-10" db="EMBL/GenBank/DDBJ databases">
        <authorList>
            <person name="Varghese N."/>
            <person name="Submissions S."/>
        </authorList>
    </citation>
    <scope>NUCLEOTIDE SEQUENCE [LARGE SCALE GENOMIC DNA]</scope>
    <source>
        <strain evidence="3">DSM 16859</strain>
    </source>
</reference>
<dbReference type="InterPro" id="IPR032466">
    <property type="entry name" value="Metal_Hydrolase"/>
</dbReference>
<dbReference type="InterPro" id="IPR006680">
    <property type="entry name" value="Amidohydro-rel"/>
</dbReference>
<dbReference type="PANTHER" id="PTHR43135">
    <property type="entry name" value="ALPHA-D-RIBOSE 1-METHYLPHOSPHONATE 5-TRIPHOSPHATE DIPHOSPHATASE"/>
    <property type="match status" value="1"/>
</dbReference>
<evidence type="ECO:0000259" key="1">
    <source>
        <dbReference type="Pfam" id="PF01979"/>
    </source>
</evidence>
<name>A0A1H9PS94_9ACTN</name>
<proteinExistence type="predicted"/>
<accession>A0A1H9PS94</accession>
<dbReference type="SUPFAM" id="SSF51338">
    <property type="entry name" value="Composite domain of metallo-dependent hydrolases"/>
    <property type="match status" value="1"/>
</dbReference>
<dbReference type="GO" id="GO:0016810">
    <property type="term" value="F:hydrolase activity, acting on carbon-nitrogen (but not peptide) bonds"/>
    <property type="evidence" value="ECO:0007669"/>
    <property type="project" value="InterPro"/>
</dbReference>
<dbReference type="SUPFAM" id="SSF51556">
    <property type="entry name" value="Metallo-dependent hydrolases"/>
    <property type="match status" value="1"/>
</dbReference>